<feature type="coiled-coil region" evidence="1">
    <location>
        <begin position="793"/>
        <end position="820"/>
    </location>
</feature>
<feature type="region of interest" description="Disordered" evidence="2">
    <location>
        <begin position="312"/>
        <end position="350"/>
    </location>
</feature>
<name>A0A1Y1XQN1_9FUNG</name>
<dbReference type="STRING" id="1314790.A0A1Y1XQN1"/>
<keyword evidence="1" id="KW-0175">Coiled coil</keyword>
<organism evidence="3 4">
    <name type="scientific">Basidiobolus meristosporus CBS 931.73</name>
    <dbReference type="NCBI Taxonomy" id="1314790"/>
    <lineage>
        <taxon>Eukaryota</taxon>
        <taxon>Fungi</taxon>
        <taxon>Fungi incertae sedis</taxon>
        <taxon>Zoopagomycota</taxon>
        <taxon>Entomophthoromycotina</taxon>
        <taxon>Basidiobolomycetes</taxon>
        <taxon>Basidiobolales</taxon>
        <taxon>Basidiobolaceae</taxon>
        <taxon>Basidiobolus</taxon>
    </lineage>
</organism>
<dbReference type="Proteomes" id="UP000193498">
    <property type="component" value="Unassembled WGS sequence"/>
</dbReference>
<dbReference type="OrthoDB" id="45365at2759"/>
<feature type="compositionally biased region" description="Polar residues" evidence="2">
    <location>
        <begin position="467"/>
        <end position="481"/>
    </location>
</feature>
<feature type="coiled-coil region" evidence="1">
    <location>
        <begin position="849"/>
        <end position="897"/>
    </location>
</feature>
<accession>A0A1Y1XQN1</accession>
<proteinExistence type="predicted"/>
<dbReference type="PANTHER" id="PTHR23244:SF471">
    <property type="entry name" value="GUANINE NUCLEOTIDE-BINDING PROTEIN SUBUNIT BETA 1-RELATED"/>
    <property type="match status" value="1"/>
</dbReference>
<feature type="coiled-coil region" evidence="1">
    <location>
        <begin position="1187"/>
        <end position="1249"/>
    </location>
</feature>
<dbReference type="AlphaFoldDB" id="A0A1Y1XQN1"/>
<protein>
    <recommendedName>
        <fullName evidence="5">Galactose oxidase</fullName>
    </recommendedName>
</protein>
<comment type="caution">
    <text evidence="3">The sequence shown here is derived from an EMBL/GenBank/DDBJ whole genome shotgun (WGS) entry which is preliminary data.</text>
</comment>
<dbReference type="SUPFAM" id="SSF117281">
    <property type="entry name" value="Kelch motif"/>
    <property type="match status" value="1"/>
</dbReference>
<dbReference type="FunCoup" id="A0A1Y1XQN1">
    <property type="interactions" value="11"/>
</dbReference>
<keyword evidence="4" id="KW-1185">Reference proteome</keyword>
<reference evidence="3 4" key="1">
    <citation type="submission" date="2016-07" db="EMBL/GenBank/DDBJ databases">
        <title>Pervasive Adenine N6-methylation of Active Genes in Fungi.</title>
        <authorList>
            <consortium name="DOE Joint Genome Institute"/>
            <person name="Mondo S.J."/>
            <person name="Dannebaum R.O."/>
            <person name="Kuo R.C."/>
            <person name="Labutti K."/>
            <person name="Haridas S."/>
            <person name="Kuo A."/>
            <person name="Salamov A."/>
            <person name="Ahrendt S.R."/>
            <person name="Lipzen A."/>
            <person name="Sullivan W."/>
            <person name="Andreopoulos W.B."/>
            <person name="Clum A."/>
            <person name="Lindquist E."/>
            <person name="Daum C."/>
            <person name="Ramamoorthy G.K."/>
            <person name="Gryganskyi A."/>
            <person name="Culley D."/>
            <person name="Magnuson J.K."/>
            <person name="James T.Y."/>
            <person name="O'Malley M.A."/>
            <person name="Stajich J.E."/>
            <person name="Spatafora J.W."/>
            <person name="Visel A."/>
            <person name="Grigoriev I.V."/>
        </authorList>
    </citation>
    <scope>NUCLEOTIDE SEQUENCE [LARGE SCALE GENOMIC DNA]</scope>
    <source>
        <strain evidence="3 4">CBS 931.73</strain>
    </source>
</reference>
<gene>
    <name evidence="3" type="ORF">K493DRAFT_306788</name>
</gene>
<feature type="coiled-coil region" evidence="1">
    <location>
        <begin position="937"/>
        <end position="1020"/>
    </location>
</feature>
<evidence type="ECO:0000313" key="3">
    <source>
        <dbReference type="EMBL" id="ORX88052.1"/>
    </source>
</evidence>
<evidence type="ECO:0000256" key="1">
    <source>
        <dbReference type="SAM" id="Coils"/>
    </source>
</evidence>
<sequence length="1256" mass="141022">MPTSTKSANPAAVAYLWTQKKVPKLHLSSRQDYSVCEISGDICIFAGCVEGVPRNDLLLINPRYWLILNIHPFPVESFTSEALNTSGETPCPRSGHSTISIGRYLLVFGGETLNSRWDDSLYSLDIGIYTHSLLGVCQINQINFYRKQNLDEVAHAEQFLSWTERPLGGRDQIHHQVIFGGKDADRYFNDLWCYDPIANTWSQIVADGGPQIRAGHAACTHNHLMYIFGGHNESGEFLNEVYVFNFRGILERFLSLAIVENVRDYMELCSGRGSFRDAQDYGGSQDLSARTEASHPPLVYTVESYRRLSSSDLKTNQLLTPSPVRSEPNPINDTSGQNSGSVSYINRTHSPSPLQVPSNFILDNGKANTATSLDYRAPAQLLNESSNSIKSCTSAQLSNPPSNIGLPDSTSRNFVPSSTTLTENKETVTNSEESNESRIRQFATFIPLSPDKAEYSQSTELGMLRVLTSNSPSPDATSPSILHTPRKNSAGDRVAEKPTLMSPDYKSASLAQITPVPDSHVDGKARPLTGFTSSEELTTEAKFGAHAKNYFTVPNSYPEKVTSIFEEKLSTELDFDDNDEDSSETPLAALKSDPAAGFPLEPDTPKNNVEIVNYNNSKVDLWTSVEEIVSDRIEHLAKEGPTLHCLKSLQQEQSDPEKIKLLQTLLLLKDQLSKAQLKVTQNCEYAVQRIADGEKHRQVALQEAAYLRMKISAMNSSSAESLCKIEQDRIIELEKRLAKALAENQSLLSKIDLQTQEAAKDRENRLLAEESSRNNLNRAIEAESSCRVVKEKFTSLEDALKRSQQAVLEANNKASKAEATLYAKETEATVMLERLASLEESSAQERQARELASNVVNAANDRANEAERMWMDAQQEIQALEKESIELRKTIEQKSEELARSHFQASEMEALWLATKQQLESLESISQVFHSSKQHSENGAEEKLTRANYRIAELEAELNLLREVKEGSRDVIEKLESDNNTLAQKVEDLEKKHHDAQSDLSELRLRLADAQDNIYEMKLQLMNSQDLLRAESLELEGARLKITTLANMMQELSCTGSLDSHRIVALASDKLDNDIKSRQHNPEDNVKLKQQLESVQDRLNQTKLHNKELQEKYKATLQELHVIVEKQQSLFDSEKASKAKVAAAEHEIAKLKDQFLAMQVKANSLEDLLRQSRPKPTSLNNDMEICTPANQEKIQKLEKQLEESEKKSARMEKDTQRAIKYVRDSESMLRKMKAELQRSQAQVIELTKQMRAKQMI</sequence>
<dbReference type="EMBL" id="MCFE01000540">
    <property type="protein sequence ID" value="ORX88052.1"/>
    <property type="molecule type" value="Genomic_DNA"/>
</dbReference>
<feature type="compositionally biased region" description="Polar residues" evidence="2">
    <location>
        <begin position="329"/>
        <end position="350"/>
    </location>
</feature>
<feature type="coiled-coil region" evidence="1">
    <location>
        <begin position="1085"/>
        <end position="1161"/>
    </location>
</feature>
<dbReference type="InParanoid" id="A0A1Y1XQN1"/>
<feature type="region of interest" description="Disordered" evidence="2">
    <location>
        <begin position="467"/>
        <end position="494"/>
    </location>
</feature>
<feature type="coiled-coil region" evidence="1">
    <location>
        <begin position="723"/>
        <end position="757"/>
    </location>
</feature>
<dbReference type="Pfam" id="PF24681">
    <property type="entry name" value="Kelch_KLHDC2_KLHL20_DRC7"/>
    <property type="match status" value="1"/>
</dbReference>
<dbReference type="InterPro" id="IPR015915">
    <property type="entry name" value="Kelch-typ_b-propeller"/>
</dbReference>
<evidence type="ECO:0008006" key="5">
    <source>
        <dbReference type="Google" id="ProtNLM"/>
    </source>
</evidence>
<dbReference type="Gene3D" id="2.120.10.80">
    <property type="entry name" value="Kelch-type beta propeller"/>
    <property type="match status" value="2"/>
</dbReference>
<feature type="region of interest" description="Disordered" evidence="2">
    <location>
        <begin position="392"/>
        <end position="413"/>
    </location>
</feature>
<dbReference type="PANTHER" id="PTHR23244">
    <property type="entry name" value="KELCH REPEAT DOMAIN"/>
    <property type="match status" value="1"/>
</dbReference>
<evidence type="ECO:0000313" key="4">
    <source>
        <dbReference type="Proteomes" id="UP000193498"/>
    </source>
</evidence>
<evidence type="ECO:0000256" key="2">
    <source>
        <dbReference type="SAM" id="MobiDB-lite"/>
    </source>
</evidence>